<evidence type="ECO:0000256" key="6">
    <source>
        <dbReference type="ARBA" id="ARBA00035292"/>
    </source>
</evidence>
<comment type="caution">
    <text evidence="9">The sequence shown here is derived from an EMBL/GenBank/DDBJ whole genome shotgun (WGS) entry which is preliminary data.</text>
</comment>
<organism evidence="9 10">
    <name type="scientific">SAR86 cluster bacterium</name>
    <dbReference type="NCBI Taxonomy" id="2030880"/>
    <lineage>
        <taxon>Bacteria</taxon>
        <taxon>Pseudomonadati</taxon>
        <taxon>Pseudomonadota</taxon>
        <taxon>Gammaproteobacteria</taxon>
        <taxon>SAR86 cluster</taxon>
    </lineage>
</organism>
<dbReference type="InterPro" id="IPR000244">
    <property type="entry name" value="Ribosomal_bL9"/>
</dbReference>
<comment type="similarity">
    <text evidence="1 7">Belongs to the bacterial ribosomal protein bL9 family.</text>
</comment>
<dbReference type="Pfam" id="PF03948">
    <property type="entry name" value="Ribosomal_L9_C"/>
    <property type="match status" value="1"/>
</dbReference>
<feature type="domain" description="Ribosomal protein L9" evidence="8">
    <location>
        <begin position="13"/>
        <end position="40"/>
    </location>
</feature>
<dbReference type="PROSITE" id="PS00651">
    <property type="entry name" value="RIBOSOMAL_L9"/>
    <property type="match status" value="1"/>
</dbReference>
<evidence type="ECO:0000313" key="10">
    <source>
        <dbReference type="Proteomes" id="UP000253032"/>
    </source>
</evidence>
<dbReference type="InterPro" id="IPR020069">
    <property type="entry name" value="Ribosomal_bL9_C"/>
</dbReference>
<dbReference type="GO" id="GO:0019843">
    <property type="term" value="F:rRNA binding"/>
    <property type="evidence" value="ECO:0007669"/>
    <property type="project" value="UniProtKB-UniRule"/>
</dbReference>
<protein>
    <recommendedName>
        <fullName evidence="6 7">Large ribosomal subunit protein bL9</fullName>
    </recommendedName>
</protein>
<dbReference type="Pfam" id="PF01281">
    <property type="entry name" value="Ribosomal_L9_N"/>
    <property type="match status" value="1"/>
</dbReference>
<dbReference type="GO" id="GO:0003735">
    <property type="term" value="F:structural constituent of ribosome"/>
    <property type="evidence" value="ECO:0007669"/>
    <property type="project" value="InterPro"/>
</dbReference>
<dbReference type="InterPro" id="IPR020070">
    <property type="entry name" value="Ribosomal_bL9_N"/>
</dbReference>
<keyword evidence="2 7" id="KW-0699">rRNA-binding</keyword>
<dbReference type="NCBIfam" id="TIGR00158">
    <property type="entry name" value="L9"/>
    <property type="match status" value="1"/>
</dbReference>
<evidence type="ECO:0000256" key="3">
    <source>
        <dbReference type="ARBA" id="ARBA00022884"/>
    </source>
</evidence>
<evidence type="ECO:0000256" key="1">
    <source>
        <dbReference type="ARBA" id="ARBA00010605"/>
    </source>
</evidence>
<evidence type="ECO:0000313" key="9">
    <source>
        <dbReference type="EMBL" id="RCL38540.1"/>
    </source>
</evidence>
<evidence type="ECO:0000259" key="8">
    <source>
        <dbReference type="PROSITE" id="PS00651"/>
    </source>
</evidence>
<dbReference type="PANTHER" id="PTHR21368">
    <property type="entry name" value="50S RIBOSOMAL PROTEIN L9"/>
    <property type="match status" value="1"/>
</dbReference>
<evidence type="ECO:0000256" key="5">
    <source>
        <dbReference type="ARBA" id="ARBA00023274"/>
    </source>
</evidence>
<dbReference type="SUPFAM" id="SSF55658">
    <property type="entry name" value="L9 N-domain-like"/>
    <property type="match status" value="1"/>
</dbReference>
<name>A0A368BMM0_9GAMM</name>
<proteinExistence type="inferred from homology"/>
<keyword evidence="5 7" id="KW-0687">Ribonucleoprotein</keyword>
<accession>A0A368BMM0</accession>
<evidence type="ECO:0000256" key="2">
    <source>
        <dbReference type="ARBA" id="ARBA00022730"/>
    </source>
</evidence>
<dbReference type="HAMAP" id="MF_00503">
    <property type="entry name" value="Ribosomal_bL9"/>
    <property type="match status" value="1"/>
</dbReference>
<dbReference type="InterPro" id="IPR036935">
    <property type="entry name" value="Ribosomal_bL9_N_sf"/>
</dbReference>
<dbReference type="Proteomes" id="UP000253032">
    <property type="component" value="Unassembled WGS sequence"/>
</dbReference>
<comment type="function">
    <text evidence="7">Binds to the 23S rRNA.</text>
</comment>
<keyword evidence="4 7" id="KW-0689">Ribosomal protein</keyword>
<dbReference type="InterPro" id="IPR036791">
    <property type="entry name" value="Ribosomal_bL9_C_sf"/>
</dbReference>
<keyword evidence="3 7" id="KW-0694">RNA-binding</keyword>
<dbReference type="SUPFAM" id="SSF55653">
    <property type="entry name" value="Ribosomal protein L9 C-domain"/>
    <property type="match status" value="1"/>
</dbReference>
<dbReference type="Gene3D" id="3.40.5.10">
    <property type="entry name" value="Ribosomal protein L9, N-terminal domain"/>
    <property type="match status" value="1"/>
</dbReference>
<dbReference type="GO" id="GO:1990904">
    <property type="term" value="C:ribonucleoprotein complex"/>
    <property type="evidence" value="ECO:0007669"/>
    <property type="project" value="UniProtKB-KW"/>
</dbReference>
<dbReference type="GO" id="GO:0005840">
    <property type="term" value="C:ribosome"/>
    <property type="evidence" value="ECO:0007669"/>
    <property type="project" value="UniProtKB-KW"/>
</dbReference>
<dbReference type="InterPro" id="IPR020594">
    <property type="entry name" value="Ribosomal_bL9_bac/chp"/>
</dbReference>
<dbReference type="InterPro" id="IPR009027">
    <property type="entry name" value="Ribosomal_bL9/RNase_H1_N"/>
</dbReference>
<evidence type="ECO:0000256" key="4">
    <source>
        <dbReference type="ARBA" id="ARBA00022980"/>
    </source>
</evidence>
<gene>
    <name evidence="7" type="primary">rplI</name>
    <name evidence="9" type="ORF">DBW98_02350</name>
</gene>
<sequence length="148" mass="16014">MKIILTDKILKLGEIGDVVEVSSGYARNFLIPKKKAMFASEDNLKYVESKKAELAAASEDEIANAQGKADAVSGAKALIKVQVTEEGALYGSVGTREISDAFNELEHDIDKSFVQLPDGPLKELGDYSITLLFHPEVSCVVEVSVQPE</sequence>
<dbReference type="EMBL" id="QOPC01000009">
    <property type="protein sequence ID" value="RCL38540.1"/>
    <property type="molecule type" value="Genomic_DNA"/>
</dbReference>
<dbReference type="AlphaFoldDB" id="A0A368BMM0"/>
<reference evidence="9 10" key="1">
    <citation type="journal article" date="2018" name="Microbiome">
        <title>Fine metagenomic profile of the Mediterranean stratified and mixed water columns revealed by assembly and recruitment.</title>
        <authorList>
            <person name="Haro-Moreno J.M."/>
            <person name="Lopez-Perez M."/>
            <person name="De La Torre J.R."/>
            <person name="Picazo A."/>
            <person name="Camacho A."/>
            <person name="Rodriguez-Valera F."/>
        </authorList>
    </citation>
    <scope>NUCLEOTIDE SEQUENCE [LARGE SCALE GENOMIC DNA]</scope>
    <source>
        <strain evidence="9">MED-G84</strain>
    </source>
</reference>
<dbReference type="GO" id="GO:0006412">
    <property type="term" value="P:translation"/>
    <property type="evidence" value="ECO:0007669"/>
    <property type="project" value="UniProtKB-UniRule"/>
</dbReference>
<dbReference type="Gene3D" id="3.10.430.100">
    <property type="entry name" value="Ribosomal protein L9, C-terminal domain"/>
    <property type="match status" value="1"/>
</dbReference>
<evidence type="ECO:0000256" key="7">
    <source>
        <dbReference type="HAMAP-Rule" id="MF_00503"/>
    </source>
</evidence>